<comment type="caution">
    <text evidence="1">The sequence shown here is derived from an EMBL/GenBank/DDBJ whole genome shotgun (WGS) entry which is preliminary data.</text>
</comment>
<reference evidence="1 2" key="1">
    <citation type="submission" date="2021-06" db="EMBL/GenBank/DDBJ databases">
        <authorList>
            <person name="Palmer J.M."/>
        </authorList>
    </citation>
    <scope>NUCLEOTIDE SEQUENCE [LARGE SCALE GENOMIC DNA]</scope>
    <source>
        <strain evidence="1 2">MEX-2019</strain>
        <tissue evidence="1">Muscle</tissue>
    </source>
</reference>
<evidence type="ECO:0000313" key="2">
    <source>
        <dbReference type="Proteomes" id="UP001311232"/>
    </source>
</evidence>
<accession>A0AAV9QSM5</accession>
<protein>
    <submittedName>
        <fullName evidence="1">Uncharacterized protein</fullName>
    </submittedName>
</protein>
<dbReference type="Proteomes" id="UP001311232">
    <property type="component" value="Unassembled WGS sequence"/>
</dbReference>
<name>A0AAV9QSM5_9TELE</name>
<proteinExistence type="predicted"/>
<gene>
    <name evidence="1" type="ORF">CRENBAI_015361</name>
</gene>
<organism evidence="1 2">
    <name type="scientific">Crenichthys baileyi</name>
    <name type="common">White River springfish</name>
    <dbReference type="NCBI Taxonomy" id="28760"/>
    <lineage>
        <taxon>Eukaryota</taxon>
        <taxon>Metazoa</taxon>
        <taxon>Chordata</taxon>
        <taxon>Craniata</taxon>
        <taxon>Vertebrata</taxon>
        <taxon>Euteleostomi</taxon>
        <taxon>Actinopterygii</taxon>
        <taxon>Neopterygii</taxon>
        <taxon>Teleostei</taxon>
        <taxon>Neoteleostei</taxon>
        <taxon>Acanthomorphata</taxon>
        <taxon>Ovalentaria</taxon>
        <taxon>Atherinomorphae</taxon>
        <taxon>Cyprinodontiformes</taxon>
        <taxon>Goodeidae</taxon>
        <taxon>Crenichthys</taxon>
    </lineage>
</organism>
<keyword evidence="2" id="KW-1185">Reference proteome</keyword>
<evidence type="ECO:0000313" key="1">
    <source>
        <dbReference type="EMBL" id="KAK5599802.1"/>
    </source>
</evidence>
<dbReference type="EMBL" id="JAHHUM010002913">
    <property type="protein sequence ID" value="KAK5599802.1"/>
    <property type="molecule type" value="Genomic_DNA"/>
</dbReference>
<sequence length="103" mass="11575">MELSVFQESRPDYPCKYKSTNPFQVESMTKDCHINQRRPSPAKAGNAMGVVGGSTVRFLGKDYGLRRTAGRLKLHFSLPLRGGLGCLQASQIREDCFLPQEWL</sequence>
<dbReference type="AlphaFoldDB" id="A0AAV9QSM5"/>